<evidence type="ECO:0000313" key="2">
    <source>
        <dbReference type="Proteomes" id="UP000324800"/>
    </source>
</evidence>
<sequence>MQSQLPSGASSCTALFANSFNSVVHLNCSLNDNRAGLSIVRQVNGAGIYLSTKPATDGGVTASQWNIITSPENSAQNPLGFIICLGTEATTNIRRLRISSDGNTLSFNGRVL</sequence>
<evidence type="ECO:0000313" key="1">
    <source>
        <dbReference type="EMBL" id="KAA6401613.1"/>
    </source>
</evidence>
<organism evidence="1 2">
    <name type="scientific">Streblomastix strix</name>
    <dbReference type="NCBI Taxonomy" id="222440"/>
    <lineage>
        <taxon>Eukaryota</taxon>
        <taxon>Metamonada</taxon>
        <taxon>Preaxostyla</taxon>
        <taxon>Oxymonadida</taxon>
        <taxon>Streblomastigidae</taxon>
        <taxon>Streblomastix</taxon>
    </lineage>
</organism>
<dbReference type="Proteomes" id="UP000324800">
    <property type="component" value="Unassembled WGS sequence"/>
</dbReference>
<name>A0A5J4X3R4_9EUKA</name>
<dbReference type="AlphaFoldDB" id="A0A5J4X3R4"/>
<reference evidence="1 2" key="1">
    <citation type="submission" date="2019-03" db="EMBL/GenBank/DDBJ databases">
        <title>Single cell metagenomics reveals metabolic interactions within the superorganism composed of flagellate Streblomastix strix and complex community of Bacteroidetes bacteria on its surface.</title>
        <authorList>
            <person name="Treitli S.C."/>
            <person name="Kolisko M."/>
            <person name="Husnik F."/>
            <person name="Keeling P."/>
            <person name="Hampl V."/>
        </authorList>
    </citation>
    <scope>NUCLEOTIDE SEQUENCE [LARGE SCALE GENOMIC DNA]</scope>
    <source>
        <strain evidence="1">ST1C</strain>
    </source>
</reference>
<accession>A0A5J4X3R4</accession>
<gene>
    <name evidence="1" type="ORF">EZS28_002855</name>
</gene>
<proteinExistence type="predicted"/>
<protein>
    <submittedName>
        <fullName evidence="1">Uncharacterized protein</fullName>
    </submittedName>
</protein>
<comment type="caution">
    <text evidence="1">The sequence shown here is derived from an EMBL/GenBank/DDBJ whole genome shotgun (WGS) entry which is preliminary data.</text>
</comment>
<dbReference type="EMBL" id="SNRW01000363">
    <property type="protein sequence ID" value="KAA6401613.1"/>
    <property type="molecule type" value="Genomic_DNA"/>
</dbReference>